<dbReference type="PROSITE" id="PS50889">
    <property type="entry name" value="S4"/>
    <property type="match status" value="1"/>
</dbReference>
<evidence type="ECO:0000259" key="4">
    <source>
        <dbReference type="SMART" id="SM00363"/>
    </source>
</evidence>
<keyword evidence="3" id="KW-0694">RNA-binding</keyword>
<dbReference type="PANTHER" id="PTHR47683:SF2">
    <property type="entry name" value="RNA-BINDING S4 DOMAIN-CONTAINING PROTEIN"/>
    <property type="match status" value="1"/>
</dbReference>
<dbReference type="SUPFAM" id="SSF55120">
    <property type="entry name" value="Pseudouridine synthase"/>
    <property type="match status" value="1"/>
</dbReference>
<dbReference type="InterPro" id="IPR042092">
    <property type="entry name" value="PsdUridine_s_RsuA/RluB/E/F_cat"/>
</dbReference>
<dbReference type="PROSITE" id="PS01149">
    <property type="entry name" value="PSI_RSU"/>
    <property type="match status" value="1"/>
</dbReference>
<dbReference type="PANTHER" id="PTHR47683">
    <property type="entry name" value="PSEUDOURIDINE SYNTHASE FAMILY PROTEIN-RELATED"/>
    <property type="match status" value="1"/>
</dbReference>
<keyword evidence="2" id="KW-0413">Isomerase</keyword>
<dbReference type="Gene3D" id="3.30.70.580">
    <property type="entry name" value="Pseudouridine synthase I, catalytic domain, N-terminal subdomain"/>
    <property type="match status" value="1"/>
</dbReference>
<accession>A0ABR2YQA6</accession>
<dbReference type="Proteomes" id="UP001491310">
    <property type="component" value="Unassembled WGS sequence"/>
</dbReference>
<sequence>MKSEWGKGRRGGKRVEATERLSKVIARAGLASRRKAEELITEGLVKVNGHKILVPQHQVTAGQDKIVVNGKELPRTTEMWYFAVNKPKGYLCANAPSKDGTSKLIFDLFEEWMETVWKRKHPDPRAVPPRLFTVGRLDVASTGIIFVTNDGMWAQSVQHPSAGITKEYVVTCSAEPTRRQLETIAAGCEVDGAFVTPVAVAPVKDVGQKSRLRIVVAEGRNREVRTLVAAAGLEVMTLKRVRIGGYRLPRELGLGQVVSLKPHEVRRISDKGAQANNAAINPYFTGV</sequence>
<organism evidence="5 6">
    <name type="scientific">Coccomyxa subellipsoidea</name>
    <dbReference type="NCBI Taxonomy" id="248742"/>
    <lineage>
        <taxon>Eukaryota</taxon>
        <taxon>Viridiplantae</taxon>
        <taxon>Chlorophyta</taxon>
        <taxon>core chlorophytes</taxon>
        <taxon>Trebouxiophyceae</taxon>
        <taxon>Trebouxiophyceae incertae sedis</taxon>
        <taxon>Coccomyxaceae</taxon>
        <taxon>Coccomyxa</taxon>
    </lineage>
</organism>
<proteinExistence type="inferred from homology"/>
<feature type="domain" description="RNA-binding S4" evidence="4">
    <location>
        <begin position="19"/>
        <end position="78"/>
    </location>
</feature>
<keyword evidence="6" id="KW-1185">Reference proteome</keyword>
<dbReference type="InterPro" id="IPR018496">
    <property type="entry name" value="PsdUridine_synth_RsuA/RluB_CS"/>
</dbReference>
<evidence type="ECO:0000256" key="1">
    <source>
        <dbReference type="ARBA" id="ARBA00008348"/>
    </source>
</evidence>
<dbReference type="Gene3D" id="3.30.70.1560">
    <property type="entry name" value="Alpha-L RNA-binding motif"/>
    <property type="match status" value="1"/>
</dbReference>
<reference evidence="5 6" key="1">
    <citation type="journal article" date="2024" name="Nat. Commun.">
        <title>Phylogenomics reveals the evolutionary origins of lichenization in chlorophyte algae.</title>
        <authorList>
            <person name="Puginier C."/>
            <person name="Libourel C."/>
            <person name="Otte J."/>
            <person name="Skaloud P."/>
            <person name="Haon M."/>
            <person name="Grisel S."/>
            <person name="Petersen M."/>
            <person name="Berrin J.G."/>
            <person name="Delaux P.M."/>
            <person name="Dal Grande F."/>
            <person name="Keller J."/>
        </authorList>
    </citation>
    <scope>NUCLEOTIDE SEQUENCE [LARGE SCALE GENOMIC DNA]</scope>
    <source>
        <strain evidence="5 6">SAG 216-7</strain>
    </source>
</reference>
<dbReference type="EMBL" id="JALJOT010000007">
    <property type="protein sequence ID" value="KAK9909234.1"/>
    <property type="molecule type" value="Genomic_DNA"/>
</dbReference>
<dbReference type="SUPFAM" id="SSF55174">
    <property type="entry name" value="Alpha-L RNA-binding motif"/>
    <property type="match status" value="1"/>
</dbReference>
<gene>
    <name evidence="5" type="ORF">WJX75_009265</name>
</gene>
<dbReference type="InterPro" id="IPR020094">
    <property type="entry name" value="TruA/RsuA/RluB/E/F_N"/>
</dbReference>
<comment type="similarity">
    <text evidence="1">Belongs to the pseudouridine synthase RsuA family.</text>
</comment>
<dbReference type="InterPro" id="IPR050343">
    <property type="entry name" value="RsuA_PseudoU_synthase"/>
</dbReference>
<dbReference type="SMART" id="SM00363">
    <property type="entry name" value="S4"/>
    <property type="match status" value="1"/>
</dbReference>
<evidence type="ECO:0000256" key="2">
    <source>
        <dbReference type="ARBA" id="ARBA00023235"/>
    </source>
</evidence>
<evidence type="ECO:0000313" key="6">
    <source>
        <dbReference type="Proteomes" id="UP001491310"/>
    </source>
</evidence>
<dbReference type="Pfam" id="PF01479">
    <property type="entry name" value="S4"/>
    <property type="match status" value="1"/>
</dbReference>
<name>A0ABR2YQA6_9CHLO</name>
<comment type="caution">
    <text evidence="5">The sequence shown here is derived from an EMBL/GenBank/DDBJ whole genome shotgun (WGS) entry which is preliminary data.</text>
</comment>
<protein>
    <recommendedName>
        <fullName evidence="4">RNA-binding S4 domain-containing protein</fullName>
    </recommendedName>
</protein>
<dbReference type="InterPro" id="IPR006145">
    <property type="entry name" value="PsdUridine_synth_RsuA/RluA"/>
</dbReference>
<evidence type="ECO:0000256" key="3">
    <source>
        <dbReference type="PROSITE-ProRule" id="PRU00182"/>
    </source>
</evidence>
<evidence type="ECO:0000313" key="5">
    <source>
        <dbReference type="EMBL" id="KAK9909234.1"/>
    </source>
</evidence>
<dbReference type="Gene3D" id="3.10.290.10">
    <property type="entry name" value="RNA-binding S4 domain"/>
    <property type="match status" value="1"/>
</dbReference>
<dbReference type="InterPro" id="IPR020103">
    <property type="entry name" value="PsdUridine_synth_cat_dom_sf"/>
</dbReference>
<dbReference type="Pfam" id="PF00849">
    <property type="entry name" value="PseudoU_synth_2"/>
    <property type="match status" value="1"/>
</dbReference>
<dbReference type="InterPro" id="IPR036986">
    <property type="entry name" value="S4_RNA-bd_sf"/>
</dbReference>
<dbReference type="InterPro" id="IPR002942">
    <property type="entry name" value="S4_RNA-bd"/>
</dbReference>
<dbReference type="CDD" id="cd00165">
    <property type="entry name" value="S4"/>
    <property type="match status" value="1"/>
</dbReference>